<protein>
    <recommendedName>
        <fullName evidence="6">ATP-dependent RNA helicase</fullName>
        <ecNumber evidence="6">3.6.4.13</ecNumber>
    </recommendedName>
</protein>
<dbReference type="PROSITE" id="PS51194">
    <property type="entry name" value="HELICASE_CTER"/>
    <property type="match status" value="1"/>
</dbReference>
<dbReference type="PROSITE" id="PS51192">
    <property type="entry name" value="HELICASE_ATP_BIND_1"/>
    <property type="match status" value="1"/>
</dbReference>
<evidence type="ECO:0000313" key="11">
    <source>
        <dbReference type="Proteomes" id="UP000037904"/>
    </source>
</evidence>
<dbReference type="InterPro" id="IPR001650">
    <property type="entry name" value="Helicase_C-like"/>
</dbReference>
<gene>
    <name evidence="10" type="ORF">FLAG1_00507</name>
</gene>
<feature type="compositionally biased region" description="Basic residues" evidence="7">
    <location>
        <begin position="250"/>
        <end position="260"/>
    </location>
</feature>
<name>A0A0N0DI91_FUSLA</name>
<comment type="domain">
    <text evidence="6">The Q motif is unique to and characteristic of the DEAD box family of RNA helicases and controls ATP binding and hydrolysis.</text>
</comment>
<dbReference type="CDD" id="cd17956">
    <property type="entry name" value="DEADc_DDX51"/>
    <property type="match status" value="1"/>
</dbReference>
<dbReference type="GO" id="GO:0003723">
    <property type="term" value="F:RNA binding"/>
    <property type="evidence" value="ECO:0007669"/>
    <property type="project" value="UniProtKB-UniRule"/>
</dbReference>
<dbReference type="SMART" id="SM00487">
    <property type="entry name" value="DEXDc"/>
    <property type="match status" value="1"/>
</dbReference>
<feature type="compositionally biased region" description="Low complexity" evidence="7">
    <location>
        <begin position="698"/>
        <end position="709"/>
    </location>
</feature>
<dbReference type="InterPro" id="IPR014001">
    <property type="entry name" value="Helicase_ATP-bd"/>
</dbReference>
<feature type="compositionally biased region" description="Pro residues" evidence="7">
    <location>
        <begin position="1"/>
        <end position="10"/>
    </location>
</feature>
<dbReference type="PROSITE" id="PS00039">
    <property type="entry name" value="DEAD_ATP_HELICASE"/>
    <property type="match status" value="1"/>
</dbReference>
<feature type="compositionally biased region" description="Basic and acidic residues" evidence="7">
    <location>
        <begin position="685"/>
        <end position="694"/>
    </location>
</feature>
<feature type="region of interest" description="Disordered" evidence="7">
    <location>
        <begin position="1"/>
        <end position="321"/>
    </location>
</feature>
<evidence type="ECO:0000256" key="5">
    <source>
        <dbReference type="ARBA" id="ARBA00022884"/>
    </source>
</evidence>
<feature type="region of interest" description="Disordered" evidence="7">
    <location>
        <begin position="682"/>
        <end position="742"/>
    </location>
</feature>
<dbReference type="Pfam" id="PF00271">
    <property type="entry name" value="Helicase_C"/>
    <property type="match status" value="1"/>
</dbReference>
<evidence type="ECO:0000256" key="1">
    <source>
        <dbReference type="ARBA" id="ARBA00022741"/>
    </source>
</evidence>
<feature type="compositionally biased region" description="Basic residues" evidence="7">
    <location>
        <begin position="186"/>
        <end position="198"/>
    </location>
</feature>
<feature type="compositionally biased region" description="Low complexity" evidence="7">
    <location>
        <begin position="13"/>
        <end position="22"/>
    </location>
</feature>
<dbReference type="InterPro" id="IPR027417">
    <property type="entry name" value="P-loop_NTPase"/>
</dbReference>
<keyword evidence="3 6" id="KW-0347">Helicase</keyword>
<proteinExistence type="inferred from homology"/>
<dbReference type="EC" id="3.6.4.13" evidence="6"/>
<dbReference type="SMART" id="SM00490">
    <property type="entry name" value="HELICc"/>
    <property type="match status" value="1"/>
</dbReference>
<dbReference type="Pfam" id="PF00270">
    <property type="entry name" value="DEAD"/>
    <property type="match status" value="2"/>
</dbReference>
<evidence type="ECO:0000256" key="4">
    <source>
        <dbReference type="ARBA" id="ARBA00022840"/>
    </source>
</evidence>
<dbReference type="EMBL" id="JXCE01000003">
    <property type="protein sequence ID" value="KPA46644.1"/>
    <property type="molecule type" value="Genomic_DNA"/>
</dbReference>
<feature type="compositionally biased region" description="Acidic residues" evidence="7">
    <location>
        <begin position="264"/>
        <end position="274"/>
    </location>
</feature>
<evidence type="ECO:0000256" key="3">
    <source>
        <dbReference type="ARBA" id="ARBA00022806"/>
    </source>
</evidence>
<dbReference type="CDD" id="cd18787">
    <property type="entry name" value="SF2_C_DEAD"/>
    <property type="match status" value="1"/>
</dbReference>
<organism evidence="10 11">
    <name type="scientific">Fusarium langsethiae</name>
    <dbReference type="NCBI Taxonomy" id="179993"/>
    <lineage>
        <taxon>Eukaryota</taxon>
        <taxon>Fungi</taxon>
        <taxon>Dikarya</taxon>
        <taxon>Ascomycota</taxon>
        <taxon>Pezizomycotina</taxon>
        <taxon>Sordariomycetes</taxon>
        <taxon>Hypocreomycetidae</taxon>
        <taxon>Hypocreales</taxon>
        <taxon>Nectriaceae</taxon>
        <taxon>Fusarium</taxon>
    </lineage>
</organism>
<evidence type="ECO:0000256" key="2">
    <source>
        <dbReference type="ARBA" id="ARBA00022801"/>
    </source>
</evidence>
<sequence length="908" mass="100841">MYARYIPPPKGGSTSNSALSNPAPSPKVESNVSPTPAPVANAFGYSRYVPPSAKPAPPQPQVPQKQYFDDEPAITPKRKFDTTEEAQNSTQSDNKKSKTAEPTQKASDETPKKKKKVRRGKRRTAATNDDDDDEDDDDKPAQKAPATKSESQKPVEKQKTKETKDVQEESQALEESAMTDKEQQKKDKKKEKKDKKKKDKEQKQEQEESSTPTVSAEDRDEDVPMEDATDPADEPKAASEDPVADEGKKEKRKEKKKKHKEPQPAEEEEEEEDKEDNKRHKTVMERLEKSLKLAGEIAPGEDDEEDQGELHGLEPLPQPAPVVTLTNVKPSDDETLPHWLAKPLRVSQDTRTPFSKLDILPKACRVLEEKGFQDAFAVQTAAIPLLLPTSRPGDVCVSAATGSGKTLAYALPVTRDISQGCLTRLRALVVLPTRELVKQAQDTFELCARAFDGGDRKRVRVGVSVGSQSFEDEQKAFIDQELRYDPEAYKKLQDEVQQQNPLKLGLSATDSLNDLEDTDPRLSSKNGYVVDFLSKIDILICTPGRLVEHMEQTPGFSLDYVRWLVVDEADKLLAQSFQGWLDVVMEKFRVNKPTARDFPDINFSGVRKIILSATLTRDLSLLNQLGLHRPQMIVLESDGDVQIAEHSLPGQLKEYSIRVHDTGLKPLYLLDLLRSQDMLMASPNKDQEASKPDEAADSDTSSDSSSSSDSDSDSDATSDTSSDSDSESESEAKPKTSGRSLKSHIPSSLIFTKSNEAALRLSRLLALLDPSLESHIGTLTSTTPTHIRRKTLRAFSTPSSPIRLLVASDLVARGIDLPNLDHVINYDMPPSVAGYVHRVGRTARAGKSGSAWTLVGDDESWFYNKIGKNTGIKRGHKMERTRIEEMDEKRVEEYEATLEKLGQEAGRR</sequence>
<dbReference type="InterPro" id="IPR000629">
    <property type="entry name" value="RNA-helicase_DEAD-box_CS"/>
</dbReference>
<dbReference type="InterPro" id="IPR011545">
    <property type="entry name" value="DEAD/DEAH_box_helicase_dom"/>
</dbReference>
<dbReference type="SUPFAM" id="SSF52540">
    <property type="entry name" value="P-loop containing nucleoside triphosphate hydrolases"/>
    <property type="match status" value="2"/>
</dbReference>
<feature type="compositionally biased region" description="Pro residues" evidence="7">
    <location>
        <begin position="52"/>
        <end position="61"/>
    </location>
</feature>
<feature type="compositionally biased region" description="Basic and acidic residues" evidence="7">
    <location>
        <begin position="233"/>
        <end position="249"/>
    </location>
</feature>
<keyword evidence="2 6" id="KW-0378">Hydrolase</keyword>
<keyword evidence="4 6" id="KW-0067">ATP-binding</keyword>
<feature type="domain" description="Helicase C-terminal" evidence="9">
    <location>
        <begin position="740"/>
        <end position="902"/>
    </location>
</feature>
<evidence type="ECO:0000256" key="6">
    <source>
        <dbReference type="RuleBase" id="RU365068"/>
    </source>
</evidence>
<evidence type="ECO:0000259" key="9">
    <source>
        <dbReference type="PROSITE" id="PS51194"/>
    </source>
</evidence>
<feature type="compositionally biased region" description="Basic and acidic residues" evidence="7">
    <location>
        <begin position="150"/>
        <end position="167"/>
    </location>
</feature>
<dbReference type="AlphaFoldDB" id="A0A0N0DI91"/>
<comment type="similarity">
    <text evidence="6">Belongs to the DEAD box helicase family.</text>
</comment>
<accession>A0A0N0DI91</accession>
<keyword evidence="5 6" id="KW-0694">RNA-binding</keyword>
<reference evidence="10 11" key="1">
    <citation type="submission" date="2015-04" db="EMBL/GenBank/DDBJ databases">
        <title>The draft genome sequence of Fusarium langsethiae, a T-2/HT-2 mycotoxin producer.</title>
        <authorList>
            <person name="Lysoe E."/>
            <person name="Divon H.H."/>
            <person name="Terzi V."/>
            <person name="Orru L."/>
            <person name="Lamontanara A."/>
            <person name="Kolseth A.-K."/>
            <person name="Frandsen R.J."/>
            <person name="Nielsen K."/>
            <person name="Thrane U."/>
        </authorList>
    </citation>
    <scope>NUCLEOTIDE SEQUENCE [LARGE SCALE GENOMIC DNA]</scope>
    <source>
        <strain evidence="10 11">Fl201059</strain>
    </source>
</reference>
<keyword evidence="11" id="KW-1185">Reference proteome</keyword>
<dbReference type="GO" id="GO:0005524">
    <property type="term" value="F:ATP binding"/>
    <property type="evidence" value="ECO:0007669"/>
    <property type="project" value="UniProtKB-UniRule"/>
</dbReference>
<feature type="compositionally biased region" description="Basic and acidic residues" evidence="7">
    <location>
        <begin position="275"/>
        <end position="291"/>
    </location>
</feature>
<keyword evidence="1 6" id="KW-0547">Nucleotide-binding</keyword>
<dbReference type="OrthoDB" id="3370at2759"/>
<dbReference type="Gene3D" id="3.40.50.300">
    <property type="entry name" value="P-loop containing nucleotide triphosphate hydrolases"/>
    <property type="match status" value="2"/>
</dbReference>
<feature type="compositionally biased region" description="Acidic residues" evidence="7">
    <location>
        <begin position="128"/>
        <end position="138"/>
    </location>
</feature>
<feature type="domain" description="Helicase ATP-binding" evidence="8">
    <location>
        <begin position="386"/>
        <end position="633"/>
    </location>
</feature>
<comment type="catalytic activity">
    <reaction evidence="6">
        <text>ATP + H2O = ADP + phosphate + H(+)</text>
        <dbReference type="Rhea" id="RHEA:13065"/>
        <dbReference type="ChEBI" id="CHEBI:15377"/>
        <dbReference type="ChEBI" id="CHEBI:15378"/>
        <dbReference type="ChEBI" id="CHEBI:30616"/>
        <dbReference type="ChEBI" id="CHEBI:43474"/>
        <dbReference type="ChEBI" id="CHEBI:456216"/>
        <dbReference type="EC" id="3.6.4.13"/>
    </reaction>
</comment>
<evidence type="ECO:0000256" key="7">
    <source>
        <dbReference type="SAM" id="MobiDB-lite"/>
    </source>
</evidence>
<evidence type="ECO:0000313" key="10">
    <source>
        <dbReference type="EMBL" id="KPA46644.1"/>
    </source>
</evidence>
<feature type="compositionally biased region" description="Acidic residues" evidence="7">
    <location>
        <begin position="710"/>
        <end position="729"/>
    </location>
</feature>
<dbReference type="Proteomes" id="UP000037904">
    <property type="component" value="Unassembled WGS sequence"/>
</dbReference>
<comment type="caution">
    <text evidence="10">The sequence shown here is derived from an EMBL/GenBank/DDBJ whole genome shotgun (WGS) entry which is preliminary data.</text>
</comment>
<dbReference type="GO" id="GO:0016787">
    <property type="term" value="F:hydrolase activity"/>
    <property type="evidence" value="ECO:0007669"/>
    <property type="project" value="UniProtKB-KW"/>
</dbReference>
<dbReference type="PANTHER" id="PTHR24031">
    <property type="entry name" value="RNA HELICASE"/>
    <property type="match status" value="1"/>
</dbReference>
<feature type="compositionally biased region" description="Basic residues" evidence="7">
    <location>
        <begin position="112"/>
        <end position="124"/>
    </location>
</feature>
<evidence type="ECO:0000259" key="8">
    <source>
        <dbReference type="PROSITE" id="PS51192"/>
    </source>
</evidence>
<dbReference type="GO" id="GO:0003724">
    <property type="term" value="F:RNA helicase activity"/>
    <property type="evidence" value="ECO:0007669"/>
    <property type="project" value="UniProtKB-EC"/>
</dbReference>
<feature type="compositionally biased region" description="Acidic residues" evidence="7">
    <location>
        <begin position="218"/>
        <end position="232"/>
    </location>
</feature>
<comment type="function">
    <text evidence="6">RNA helicase.</text>
</comment>